<feature type="domain" description="Protein kinase" evidence="8">
    <location>
        <begin position="710"/>
        <end position="1090"/>
    </location>
</feature>
<dbReference type="InterPro" id="IPR001245">
    <property type="entry name" value="Ser-Thr/Tyr_kinase_cat_dom"/>
</dbReference>
<evidence type="ECO:0000256" key="7">
    <source>
        <dbReference type="SAM" id="MobiDB-lite"/>
    </source>
</evidence>
<feature type="region of interest" description="Disordered" evidence="7">
    <location>
        <begin position="1097"/>
        <end position="1201"/>
    </location>
</feature>
<dbReference type="GO" id="GO:0004674">
    <property type="term" value="F:protein serine/threonine kinase activity"/>
    <property type="evidence" value="ECO:0007669"/>
    <property type="project" value="UniProtKB-KW"/>
</dbReference>
<gene>
    <name evidence="9" type="ORF">D9Q98_009845</name>
</gene>
<feature type="region of interest" description="Disordered" evidence="7">
    <location>
        <begin position="869"/>
        <end position="888"/>
    </location>
</feature>
<dbReference type="GO" id="GO:0005524">
    <property type="term" value="F:ATP binding"/>
    <property type="evidence" value="ECO:0007669"/>
    <property type="project" value="UniProtKB-UniRule"/>
</dbReference>
<keyword evidence="5 6" id="KW-0067">ATP-binding</keyword>
<dbReference type="AlphaFoldDB" id="A0A9D4TFI0"/>
<dbReference type="InterPro" id="IPR008271">
    <property type="entry name" value="Ser/Thr_kinase_AS"/>
</dbReference>
<feature type="compositionally biased region" description="Low complexity" evidence="7">
    <location>
        <begin position="59"/>
        <end position="68"/>
    </location>
</feature>
<feature type="region of interest" description="Disordered" evidence="7">
    <location>
        <begin position="336"/>
        <end position="355"/>
    </location>
</feature>
<keyword evidence="2" id="KW-0808">Transferase</keyword>
<dbReference type="SMART" id="SM00220">
    <property type="entry name" value="S_TKc"/>
    <property type="match status" value="1"/>
</dbReference>
<name>A0A9D4TFI0_CHLVU</name>
<evidence type="ECO:0000256" key="2">
    <source>
        <dbReference type="ARBA" id="ARBA00022679"/>
    </source>
</evidence>
<reference evidence="9" key="2">
    <citation type="submission" date="2020-11" db="EMBL/GenBank/DDBJ databases">
        <authorList>
            <person name="Cecchin M."/>
            <person name="Marcolungo L."/>
            <person name="Rossato M."/>
            <person name="Girolomoni L."/>
            <person name="Cosentino E."/>
            <person name="Cuine S."/>
            <person name="Li-Beisson Y."/>
            <person name="Delledonne M."/>
            <person name="Ballottari M."/>
        </authorList>
    </citation>
    <scope>NUCLEOTIDE SEQUENCE</scope>
    <source>
        <strain evidence="9">211/11P</strain>
        <tissue evidence="9">Whole cell</tissue>
    </source>
</reference>
<accession>A0A9D4TFI0</accession>
<feature type="compositionally biased region" description="Polar residues" evidence="7">
    <location>
        <begin position="1120"/>
        <end position="1130"/>
    </location>
</feature>
<comment type="caution">
    <text evidence="9">The sequence shown here is derived from an EMBL/GenBank/DDBJ whole genome shotgun (WGS) entry which is preliminary data.</text>
</comment>
<reference evidence="9" key="1">
    <citation type="journal article" date="2019" name="Plant J.">
        <title>Chlorella vulgaris genome assembly and annotation reveals the molecular basis for metabolic acclimation to high light conditions.</title>
        <authorList>
            <person name="Cecchin M."/>
            <person name="Marcolungo L."/>
            <person name="Rossato M."/>
            <person name="Girolomoni L."/>
            <person name="Cosentino E."/>
            <person name="Cuine S."/>
            <person name="Li-Beisson Y."/>
            <person name="Delledonne M."/>
            <person name="Ballottari M."/>
        </authorList>
    </citation>
    <scope>NUCLEOTIDE SEQUENCE</scope>
    <source>
        <strain evidence="9">211/11P</strain>
    </source>
</reference>
<feature type="region of interest" description="Disordered" evidence="7">
    <location>
        <begin position="1"/>
        <end position="73"/>
    </location>
</feature>
<dbReference type="Gene3D" id="3.30.200.20">
    <property type="entry name" value="Phosphorylase Kinase, domain 1"/>
    <property type="match status" value="1"/>
</dbReference>
<feature type="binding site" evidence="6">
    <location>
        <position position="737"/>
    </location>
    <ligand>
        <name>ATP</name>
        <dbReference type="ChEBI" id="CHEBI:30616"/>
    </ligand>
</feature>
<feature type="compositionally biased region" description="Low complexity" evidence="7">
    <location>
        <begin position="1181"/>
        <end position="1201"/>
    </location>
</feature>
<keyword evidence="4" id="KW-0418">Kinase</keyword>
<keyword evidence="10" id="KW-1185">Reference proteome</keyword>
<dbReference type="Pfam" id="PF00069">
    <property type="entry name" value="Pkinase"/>
    <property type="match status" value="1"/>
</dbReference>
<feature type="compositionally biased region" description="Low complexity" evidence="7">
    <location>
        <begin position="11"/>
        <end position="26"/>
    </location>
</feature>
<evidence type="ECO:0000256" key="5">
    <source>
        <dbReference type="ARBA" id="ARBA00022840"/>
    </source>
</evidence>
<sequence length="1201" mass="124603">MPATPQPNEVPPQQQQQPTPLTASQPPAEPQTAAAGVYQQLQQPQQLQVTLLPPPLSPPQQHQHQQSVVGSPGSTSAFLSLQLPQPPVLVPPEAGAAGQLALSAAAAQPAVIHPAVIQSAGLVTTLMPHGPSLEGTPVQPGQSLKNMLTRQQQQAAALAALQQQQQQQEASLAPPALHPAAAAAFANASPAARAAMIAALSQQQERQEQQAAAVAEQERLQALLPAMLHAQHAAAAFGLAGEAGSQQGRTAAEVQQGAQLTAQQMQQQQRLLQGQQAAAVAAMQQLTVQQQYQQPFMQYQSLAAASLPAIPLPPPAPAQQAPAWLMPPPLPGLFQPHSQPGLLPATPDQQPEQQGSYGFCESVFLSRQSSQALSGYSEAASGSMALPQYQLPQCMMPGGEAALRFSGPAASRSSAMGGDAVQRQAGHAKARLAEAAASQSALAGVLSQKQRIKAVVATGGHFVHPSFSHSGAASGSGGAGASEGKAARPGSWRYEGGKTRLISLPASCSLAELLALLSEKQRHAPVGGAPVPPAAAAPARQQLGSLVEAAEAGVEGLQSELAGAAAAGSGTAEGRLQKLPIVRYQLPSEPDLVVDVVDDEDVRLMLEEYAEWAAEGAEGGSSSAAARPRKLFIFVQWLSPGELHLSLQSTEADSTLGPLAAPPGNLTPSDSSGEETQAERASIAAAADWPQPRLSDLRSNKIEVLHAADVTLTALLGTGTFGATYRGRWHESNVAVKTIAPLMIGVQYASRQAWVDFLRDANGMGKLRHPNLVMVYGVVLPHDSDPRLAAPRSRSEPVTAAAVVAEAAAVQEELALEQELAAAGLPPPSATAAAQPSTSPAAAAPLLGLPQAAAAAERHAGQLQARCSPCTVGSASSSSQPPPPESSVFRQATLPAVVEAVLPQELPAAVANPPAIVMEFVSGRSLGAAIDAHSDLLGSRLARVVYALNTAKALTYLHSRKVAHLDLKSGNVLLGWRDRRPTAKVVGYGLNGRKVTMVRAAAQGVASSASMFPWVAPEVLRTPELVTGKPFEGEDTLALLERVMEGEVVRPPLPPDGAEPPGPGWKELIERCWAEDPEQRPDFSAIEDKLRSIAREVKKQQAQAPRRPPAAPLTRAPSRQALSMQRQPSGSWAVRRQMSTAAGLAAARKQGSASASTKSAASANVRERPNGGESASGTEDAAAALPAPARSASSSSFRPVS</sequence>
<dbReference type="InterPro" id="IPR051681">
    <property type="entry name" value="Ser/Thr_Kinases-Pseudokinases"/>
</dbReference>
<feature type="compositionally biased region" description="Low complexity" evidence="7">
    <location>
        <begin position="39"/>
        <end position="51"/>
    </location>
</feature>
<evidence type="ECO:0000256" key="4">
    <source>
        <dbReference type="ARBA" id="ARBA00022777"/>
    </source>
</evidence>
<evidence type="ECO:0000256" key="6">
    <source>
        <dbReference type="PROSITE-ProRule" id="PRU10141"/>
    </source>
</evidence>
<feature type="region of interest" description="Disordered" evidence="7">
    <location>
        <begin position="468"/>
        <end position="491"/>
    </location>
</feature>
<feature type="compositionally biased region" description="Pro residues" evidence="7">
    <location>
        <begin position="1"/>
        <end position="10"/>
    </location>
</feature>
<dbReference type="PROSITE" id="PS00107">
    <property type="entry name" value="PROTEIN_KINASE_ATP"/>
    <property type="match status" value="1"/>
</dbReference>
<feature type="region of interest" description="Disordered" evidence="7">
    <location>
        <begin position="654"/>
        <end position="686"/>
    </location>
</feature>
<protein>
    <recommendedName>
        <fullName evidence="8">Protein kinase domain-containing protein</fullName>
    </recommendedName>
</protein>
<dbReference type="InterPro" id="IPR011009">
    <property type="entry name" value="Kinase-like_dom_sf"/>
</dbReference>
<dbReference type="SUPFAM" id="SSF56112">
    <property type="entry name" value="Protein kinase-like (PK-like)"/>
    <property type="match status" value="1"/>
</dbReference>
<evidence type="ECO:0000256" key="3">
    <source>
        <dbReference type="ARBA" id="ARBA00022741"/>
    </source>
</evidence>
<proteinExistence type="predicted"/>
<evidence type="ECO:0000259" key="8">
    <source>
        <dbReference type="PROSITE" id="PS50011"/>
    </source>
</evidence>
<dbReference type="InterPro" id="IPR017441">
    <property type="entry name" value="Protein_kinase_ATP_BS"/>
</dbReference>
<dbReference type="EMBL" id="SIDB01000013">
    <property type="protein sequence ID" value="KAI3424290.1"/>
    <property type="molecule type" value="Genomic_DNA"/>
</dbReference>
<feature type="compositionally biased region" description="Low complexity" evidence="7">
    <location>
        <begin position="1152"/>
        <end position="1163"/>
    </location>
</feature>
<keyword evidence="3 6" id="KW-0547">Nucleotide-binding</keyword>
<evidence type="ECO:0000256" key="1">
    <source>
        <dbReference type="ARBA" id="ARBA00022527"/>
    </source>
</evidence>
<dbReference type="Proteomes" id="UP001055712">
    <property type="component" value="Unassembled WGS sequence"/>
</dbReference>
<dbReference type="Pfam" id="PF07714">
    <property type="entry name" value="PK_Tyr_Ser-Thr"/>
    <property type="match status" value="1"/>
</dbReference>
<dbReference type="InterPro" id="IPR000719">
    <property type="entry name" value="Prot_kinase_dom"/>
</dbReference>
<evidence type="ECO:0000313" key="9">
    <source>
        <dbReference type="EMBL" id="KAI3424290.1"/>
    </source>
</evidence>
<dbReference type="PANTHER" id="PTHR44329">
    <property type="entry name" value="SERINE/THREONINE-PROTEIN KINASE TNNI3K-RELATED"/>
    <property type="match status" value="1"/>
</dbReference>
<evidence type="ECO:0000313" key="10">
    <source>
        <dbReference type="Proteomes" id="UP001055712"/>
    </source>
</evidence>
<feature type="compositionally biased region" description="Polar residues" evidence="7">
    <location>
        <begin position="666"/>
        <end position="675"/>
    </location>
</feature>
<organism evidence="9 10">
    <name type="scientific">Chlorella vulgaris</name>
    <name type="common">Green alga</name>
    <dbReference type="NCBI Taxonomy" id="3077"/>
    <lineage>
        <taxon>Eukaryota</taxon>
        <taxon>Viridiplantae</taxon>
        <taxon>Chlorophyta</taxon>
        <taxon>core chlorophytes</taxon>
        <taxon>Trebouxiophyceae</taxon>
        <taxon>Chlorellales</taxon>
        <taxon>Chlorellaceae</taxon>
        <taxon>Chlorella clade</taxon>
        <taxon>Chlorella</taxon>
    </lineage>
</organism>
<dbReference type="PROSITE" id="PS00108">
    <property type="entry name" value="PROTEIN_KINASE_ST"/>
    <property type="match status" value="1"/>
</dbReference>
<keyword evidence="1" id="KW-0723">Serine/threonine-protein kinase</keyword>
<dbReference type="PROSITE" id="PS50011">
    <property type="entry name" value="PROTEIN_KINASE_DOM"/>
    <property type="match status" value="1"/>
</dbReference>
<dbReference type="Gene3D" id="1.10.510.10">
    <property type="entry name" value="Transferase(Phosphotransferase) domain 1"/>
    <property type="match status" value="1"/>
</dbReference>
<dbReference type="OrthoDB" id="513688at2759"/>